<accession>A0ABV5SIQ6</accession>
<dbReference type="RefSeq" id="WP_344984135.1">
    <property type="nucleotide sequence ID" value="NZ_BAAAXV010000001.1"/>
</dbReference>
<dbReference type="Proteomes" id="UP001589532">
    <property type="component" value="Unassembled WGS sequence"/>
</dbReference>
<proteinExistence type="predicted"/>
<comment type="caution">
    <text evidence="1">The sequence shown here is derived from an EMBL/GenBank/DDBJ whole genome shotgun (WGS) entry which is preliminary data.</text>
</comment>
<dbReference type="Pfam" id="PF12831">
    <property type="entry name" value="FAD_oxidored"/>
    <property type="match status" value="1"/>
</dbReference>
<organism evidence="1 2">
    <name type="scientific">Nonomuraea helvata</name>
    <dbReference type="NCBI Taxonomy" id="37484"/>
    <lineage>
        <taxon>Bacteria</taxon>
        <taxon>Bacillati</taxon>
        <taxon>Actinomycetota</taxon>
        <taxon>Actinomycetes</taxon>
        <taxon>Streptosporangiales</taxon>
        <taxon>Streptosporangiaceae</taxon>
        <taxon>Nonomuraea</taxon>
    </lineage>
</organism>
<gene>
    <name evidence="1" type="ORF">ACFFSA_51685</name>
</gene>
<sequence>MPHASSGGDNHIDVASCPFQIPLGALLPVRVRDVLAAGKDPGTTHITNGRYRLRPVEWNTGEAAGALAAHRLRYGLEPAQVHEDAAALERFRAELVADGFEPARPQVRGY</sequence>
<evidence type="ECO:0000313" key="2">
    <source>
        <dbReference type="Proteomes" id="UP001589532"/>
    </source>
</evidence>
<reference evidence="1 2" key="1">
    <citation type="submission" date="2024-09" db="EMBL/GenBank/DDBJ databases">
        <authorList>
            <person name="Sun Q."/>
            <person name="Mori K."/>
        </authorList>
    </citation>
    <scope>NUCLEOTIDE SEQUENCE [LARGE SCALE GENOMIC DNA]</scope>
    <source>
        <strain evidence="1 2">JCM 3143</strain>
    </source>
</reference>
<protein>
    <submittedName>
        <fullName evidence="1">FAD-dependent oxidoreductase</fullName>
    </submittedName>
</protein>
<keyword evidence="2" id="KW-1185">Reference proteome</keyword>
<evidence type="ECO:0000313" key="1">
    <source>
        <dbReference type="EMBL" id="MFB9631576.1"/>
    </source>
</evidence>
<name>A0ABV5SIQ6_9ACTN</name>
<dbReference type="EMBL" id="JBHMBW010000106">
    <property type="protein sequence ID" value="MFB9631576.1"/>
    <property type="molecule type" value="Genomic_DNA"/>
</dbReference>